<keyword evidence="2" id="KW-0234">DNA repair</keyword>
<dbReference type="GO" id="GO:0006303">
    <property type="term" value="P:double-strand break repair via nonhomologous end joining"/>
    <property type="evidence" value="ECO:0007669"/>
    <property type="project" value="UniProtKB-UniRule"/>
</dbReference>
<dbReference type="InterPro" id="IPR009187">
    <property type="entry name" value="Prok_Ku"/>
</dbReference>
<gene>
    <name evidence="2" type="primary">ku</name>
    <name evidence="4" type="ORF">E0486_11200</name>
</gene>
<dbReference type="InterPro" id="IPR016194">
    <property type="entry name" value="SPOC-like_C_dom_sf"/>
</dbReference>
<reference evidence="4 5" key="1">
    <citation type="submission" date="2019-03" db="EMBL/GenBank/DDBJ databases">
        <authorList>
            <person name="Kim M.K.M."/>
        </authorList>
    </citation>
    <scope>NUCLEOTIDE SEQUENCE [LARGE SCALE GENOMIC DNA]</scope>
    <source>
        <strain evidence="4 5">17J68-15</strain>
    </source>
</reference>
<comment type="function">
    <text evidence="2">With LigD forms a non-homologous end joining (NHEJ) DNA repair enzyme, which repairs dsDNA breaks with reduced fidelity. Binds linear dsDNA with 5'- and 3'- overhangs but not closed circular dsDNA nor ssDNA. Recruits and stimulates the ligase activity of LigD.</text>
</comment>
<dbReference type="EMBL" id="SKFH01000016">
    <property type="protein sequence ID" value="TCZ70515.1"/>
    <property type="molecule type" value="Genomic_DNA"/>
</dbReference>
<accession>A0A4R4E062</accession>
<evidence type="ECO:0000256" key="1">
    <source>
        <dbReference type="ARBA" id="ARBA00023125"/>
    </source>
</evidence>
<dbReference type="GO" id="GO:0006310">
    <property type="term" value="P:DNA recombination"/>
    <property type="evidence" value="ECO:0007669"/>
    <property type="project" value="UniProtKB-KW"/>
</dbReference>
<sequence length="256" mass="28361">MQTLWSGSIAFGLVNIPVKLHSAVGSEEIKFHSLSKDDHSPIRYKRVAESTGKEVPFKDIVKGYEYEKGRFVIIDNADFDKVRPTKSGAIDILQFSQLGEVDPLLFEKPYYLAPAKGGGKTYALLQQALEKSGLVGVASFPLRQRTHICLLRAYKGRLVLAQLRYAEELRALPSLEENMTVSDKELQLALQLVKQLSAPFDAAQFHDPYVQELRAVIEAKARGRKLKAAPAAAPKDAGVKDLMEVLKASIGKKKRA</sequence>
<dbReference type="PANTHER" id="PTHR41251">
    <property type="entry name" value="NON-HOMOLOGOUS END JOINING PROTEIN KU"/>
    <property type="match status" value="1"/>
</dbReference>
<evidence type="ECO:0000256" key="2">
    <source>
        <dbReference type="HAMAP-Rule" id="MF_01875"/>
    </source>
</evidence>
<dbReference type="CDD" id="cd00789">
    <property type="entry name" value="KU_like"/>
    <property type="match status" value="1"/>
</dbReference>
<dbReference type="SMART" id="SM00559">
    <property type="entry name" value="Ku78"/>
    <property type="match status" value="1"/>
</dbReference>
<dbReference type="PIRSF" id="PIRSF006493">
    <property type="entry name" value="Prok_Ku"/>
    <property type="match status" value="1"/>
</dbReference>
<dbReference type="NCBIfam" id="TIGR02772">
    <property type="entry name" value="Ku_bact"/>
    <property type="match status" value="1"/>
</dbReference>
<evidence type="ECO:0000313" key="5">
    <source>
        <dbReference type="Proteomes" id="UP000295164"/>
    </source>
</evidence>
<dbReference type="Pfam" id="PF02735">
    <property type="entry name" value="Ku"/>
    <property type="match status" value="1"/>
</dbReference>
<dbReference type="OrthoDB" id="9795084at2"/>
<keyword evidence="5" id="KW-1185">Reference proteome</keyword>
<dbReference type="Proteomes" id="UP000295164">
    <property type="component" value="Unassembled WGS sequence"/>
</dbReference>
<dbReference type="HAMAP" id="MF_01875">
    <property type="entry name" value="Prokaryotic_Ku"/>
    <property type="match status" value="1"/>
</dbReference>
<organism evidence="4 5">
    <name type="scientific">Flaviaesturariibacter aridisoli</name>
    <dbReference type="NCBI Taxonomy" id="2545761"/>
    <lineage>
        <taxon>Bacteria</taxon>
        <taxon>Pseudomonadati</taxon>
        <taxon>Bacteroidota</taxon>
        <taxon>Chitinophagia</taxon>
        <taxon>Chitinophagales</taxon>
        <taxon>Chitinophagaceae</taxon>
        <taxon>Flaviaestuariibacter</taxon>
    </lineage>
</organism>
<dbReference type="InterPro" id="IPR006164">
    <property type="entry name" value="DNA_bd_Ku70/Ku80"/>
</dbReference>
<dbReference type="GO" id="GO:0003690">
    <property type="term" value="F:double-stranded DNA binding"/>
    <property type="evidence" value="ECO:0007669"/>
    <property type="project" value="UniProtKB-UniRule"/>
</dbReference>
<name>A0A4R4E062_9BACT</name>
<proteinExistence type="inferred from homology"/>
<evidence type="ECO:0000259" key="3">
    <source>
        <dbReference type="SMART" id="SM00559"/>
    </source>
</evidence>
<comment type="subunit">
    <text evidence="2">Homodimer. Interacts with LigD.</text>
</comment>
<protein>
    <recommendedName>
        <fullName evidence="2">Non-homologous end joining protein Ku</fullName>
    </recommendedName>
</protein>
<dbReference type="Gene3D" id="2.40.290.10">
    <property type="match status" value="1"/>
</dbReference>
<dbReference type="SUPFAM" id="SSF100939">
    <property type="entry name" value="SPOC domain-like"/>
    <property type="match status" value="1"/>
</dbReference>
<dbReference type="AlphaFoldDB" id="A0A4R4E062"/>
<dbReference type="RefSeq" id="WP_131852269.1">
    <property type="nucleotide sequence ID" value="NZ_SKFH01000016.1"/>
</dbReference>
<dbReference type="PANTHER" id="PTHR41251:SF1">
    <property type="entry name" value="NON-HOMOLOGOUS END JOINING PROTEIN KU"/>
    <property type="match status" value="1"/>
</dbReference>
<keyword evidence="2" id="KW-0227">DNA damage</keyword>
<comment type="similarity">
    <text evidence="2">Belongs to the prokaryotic Ku family.</text>
</comment>
<keyword evidence="1 2" id="KW-0238">DNA-binding</keyword>
<comment type="caution">
    <text evidence="4">The sequence shown here is derived from an EMBL/GenBank/DDBJ whole genome shotgun (WGS) entry which is preliminary data.</text>
</comment>
<feature type="domain" description="Ku" evidence="3">
    <location>
        <begin position="52"/>
        <end position="180"/>
    </location>
</feature>
<evidence type="ECO:0000313" key="4">
    <source>
        <dbReference type="EMBL" id="TCZ70515.1"/>
    </source>
</evidence>
<keyword evidence="2" id="KW-0233">DNA recombination</keyword>